<name>A0A182TRZ4_9DIPT</name>
<sequence>MHTASPACAASNTTSPSSTTANRAHPVQMPARQRLRQKLRCVGQSHHRRTVRSTSPTMAGQPEGILSLERLTVAPLFTQPSFNGLQILPFLLPLAAKLLADGTLPAPVYEADVMVVALSPPPPDDNVAPAAVVSVVTEDASARVAQSLAIADS</sequence>
<evidence type="ECO:0000256" key="1">
    <source>
        <dbReference type="SAM" id="MobiDB-lite"/>
    </source>
</evidence>
<dbReference type="AlphaFoldDB" id="A0A182TRZ4"/>
<keyword evidence="3" id="KW-1185">Reference proteome</keyword>
<feature type="region of interest" description="Disordered" evidence="1">
    <location>
        <begin position="1"/>
        <end position="31"/>
    </location>
</feature>
<reference evidence="2" key="2">
    <citation type="submission" date="2020-05" db="UniProtKB">
        <authorList>
            <consortium name="EnsemblMetazoa"/>
        </authorList>
    </citation>
    <scope>IDENTIFICATION</scope>
    <source>
        <strain evidence="2">CM1001059</strain>
    </source>
</reference>
<evidence type="ECO:0000313" key="3">
    <source>
        <dbReference type="Proteomes" id="UP000075902"/>
    </source>
</evidence>
<dbReference type="EnsemblMetazoa" id="AMEC007263-RA">
    <property type="protein sequence ID" value="AMEC007263-PA"/>
    <property type="gene ID" value="AMEC007263"/>
</dbReference>
<reference evidence="3" key="1">
    <citation type="submission" date="2014-01" db="EMBL/GenBank/DDBJ databases">
        <title>The Genome Sequence of Anopheles melas CM1001059_A (V2).</title>
        <authorList>
            <consortium name="The Broad Institute Genomics Platform"/>
            <person name="Neafsey D.E."/>
            <person name="Besansky N."/>
            <person name="Howell P."/>
            <person name="Walton C."/>
            <person name="Young S.K."/>
            <person name="Zeng Q."/>
            <person name="Gargeya S."/>
            <person name="Fitzgerald M."/>
            <person name="Haas B."/>
            <person name="Abouelleil A."/>
            <person name="Allen A.W."/>
            <person name="Alvarado L."/>
            <person name="Arachchi H.M."/>
            <person name="Berlin A.M."/>
            <person name="Chapman S.B."/>
            <person name="Gainer-Dewar J."/>
            <person name="Goldberg J."/>
            <person name="Griggs A."/>
            <person name="Gujja S."/>
            <person name="Hansen M."/>
            <person name="Howarth C."/>
            <person name="Imamovic A."/>
            <person name="Ireland A."/>
            <person name="Larimer J."/>
            <person name="McCowan C."/>
            <person name="Murphy C."/>
            <person name="Pearson M."/>
            <person name="Poon T.W."/>
            <person name="Priest M."/>
            <person name="Roberts A."/>
            <person name="Saif S."/>
            <person name="Shea T."/>
            <person name="Sisk P."/>
            <person name="Sykes S."/>
            <person name="Wortman J."/>
            <person name="Nusbaum C."/>
            <person name="Birren B."/>
        </authorList>
    </citation>
    <scope>NUCLEOTIDE SEQUENCE [LARGE SCALE GENOMIC DNA]</scope>
    <source>
        <strain evidence="3">CM1001059</strain>
    </source>
</reference>
<accession>A0A182TRZ4</accession>
<dbReference type="VEuPathDB" id="VectorBase:AMEC007263"/>
<organism evidence="2 3">
    <name type="scientific">Anopheles melas</name>
    <dbReference type="NCBI Taxonomy" id="34690"/>
    <lineage>
        <taxon>Eukaryota</taxon>
        <taxon>Metazoa</taxon>
        <taxon>Ecdysozoa</taxon>
        <taxon>Arthropoda</taxon>
        <taxon>Hexapoda</taxon>
        <taxon>Insecta</taxon>
        <taxon>Pterygota</taxon>
        <taxon>Neoptera</taxon>
        <taxon>Endopterygota</taxon>
        <taxon>Diptera</taxon>
        <taxon>Nematocera</taxon>
        <taxon>Culicoidea</taxon>
        <taxon>Culicidae</taxon>
        <taxon>Anophelinae</taxon>
        <taxon>Anopheles</taxon>
    </lineage>
</organism>
<dbReference type="Proteomes" id="UP000075902">
    <property type="component" value="Unassembled WGS sequence"/>
</dbReference>
<feature type="compositionally biased region" description="Low complexity" evidence="1">
    <location>
        <begin position="1"/>
        <end position="22"/>
    </location>
</feature>
<evidence type="ECO:0000313" key="2">
    <source>
        <dbReference type="EnsemblMetazoa" id="AMEC007263-PA"/>
    </source>
</evidence>
<proteinExistence type="predicted"/>
<protein>
    <submittedName>
        <fullName evidence="2">Uncharacterized protein</fullName>
    </submittedName>
</protein>